<dbReference type="EMBL" id="NGKB01000006">
    <property type="protein sequence ID" value="RSU14904.1"/>
    <property type="molecule type" value="Genomic_DNA"/>
</dbReference>
<organism evidence="2 3">
    <name type="scientific">Vagococcus carniphilus</name>
    <dbReference type="NCBI Taxonomy" id="218144"/>
    <lineage>
        <taxon>Bacteria</taxon>
        <taxon>Bacillati</taxon>
        <taxon>Bacillota</taxon>
        <taxon>Bacilli</taxon>
        <taxon>Lactobacillales</taxon>
        <taxon>Enterococcaceae</taxon>
        <taxon>Vagococcus</taxon>
    </lineage>
</organism>
<gene>
    <name evidence="2" type="ORF">CBF28_07485</name>
</gene>
<evidence type="ECO:0000313" key="3">
    <source>
        <dbReference type="Proteomes" id="UP000288028"/>
    </source>
</evidence>
<keyword evidence="1" id="KW-0472">Membrane</keyword>
<reference evidence="2 3" key="1">
    <citation type="submission" date="2017-05" db="EMBL/GenBank/DDBJ databases">
        <title>Vagococcus spp. assemblies.</title>
        <authorList>
            <person name="Gulvik C.A."/>
        </authorList>
    </citation>
    <scope>NUCLEOTIDE SEQUENCE [LARGE SCALE GENOMIC DNA]</scope>
    <source>
        <strain evidence="2 3">SS1714</strain>
    </source>
</reference>
<comment type="caution">
    <text evidence="2">The sequence shown here is derived from an EMBL/GenBank/DDBJ whole genome shotgun (WGS) entry which is preliminary data.</text>
</comment>
<evidence type="ECO:0000313" key="2">
    <source>
        <dbReference type="EMBL" id="RSU14904.1"/>
    </source>
</evidence>
<keyword evidence="1" id="KW-0812">Transmembrane</keyword>
<proteinExistence type="predicted"/>
<dbReference type="Proteomes" id="UP000288028">
    <property type="component" value="Unassembled WGS sequence"/>
</dbReference>
<keyword evidence="1" id="KW-1133">Transmembrane helix</keyword>
<dbReference type="GeneID" id="95579560"/>
<name>A0A430B3L7_9ENTE</name>
<sequence length="85" mass="9831">MILFKVIIFMVVFLLSIHLGQYVYQEFKKRKYILVGMLVVTIFPTLLFKSVPAIVQYLIILNGVSMVVAGFEVSRIKMSDLKIKF</sequence>
<evidence type="ECO:0000256" key="1">
    <source>
        <dbReference type="SAM" id="Phobius"/>
    </source>
</evidence>
<dbReference type="RefSeq" id="WP_126793586.1">
    <property type="nucleotide sequence ID" value="NZ_CP060720.1"/>
</dbReference>
<dbReference type="AlphaFoldDB" id="A0A430B3L7"/>
<feature type="transmembrane region" description="Helical" evidence="1">
    <location>
        <begin position="54"/>
        <end position="74"/>
    </location>
</feature>
<feature type="transmembrane region" description="Helical" evidence="1">
    <location>
        <begin position="6"/>
        <end position="24"/>
    </location>
</feature>
<protein>
    <submittedName>
        <fullName evidence="2">Uncharacterized protein</fullName>
    </submittedName>
</protein>
<accession>A0A430B3L7</accession>
<feature type="transmembrane region" description="Helical" evidence="1">
    <location>
        <begin position="31"/>
        <end position="48"/>
    </location>
</feature>
<keyword evidence="3" id="KW-1185">Reference proteome</keyword>